<feature type="domain" description="ABC3 transporter permease C-terminal" evidence="8">
    <location>
        <begin position="302"/>
        <end position="415"/>
    </location>
</feature>
<evidence type="ECO:0000259" key="9">
    <source>
        <dbReference type="Pfam" id="PF12704"/>
    </source>
</evidence>
<feature type="transmembrane region" description="Helical" evidence="7">
    <location>
        <begin position="772"/>
        <end position="794"/>
    </location>
</feature>
<feature type="domain" description="ABC3 transporter permease C-terminal" evidence="8">
    <location>
        <begin position="691"/>
        <end position="804"/>
    </location>
</feature>
<dbReference type="InterPro" id="IPR050250">
    <property type="entry name" value="Macrolide_Exporter_MacB"/>
</dbReference>
<reference evidence="11" key="1">
    <citation type="submission" date="2017-04" db="EMBL/GenBank/DDBJ databases">
        <title>Function of individual gut microbiota members based on whole genome sequencing of pure cultures obtained from chicken caecum.</title>
        <authorList>
            <person name="Medvecky M."/>
            <person name="Cejkova D."/>
            <person name="Polansky O."/>
            <person name="Karasova D."/>
            <person name="Kubasova T."/>
            <person name="Cizek A."/>
            <person name="Rychlik I."/>
        </authorList>
    </citation>
    <scope>NUCLEOTIDE SEQUENCE [LARGE SCALE GENOMIC DNA]</scope>
    <source>
        <strain evidence="11">An90</strain>
    </source>
</reference>
<comment type="caution">
    <text evidence="10">The sequence shown here is derived from an EMBL/GenBank/DDBJ whole genome shotgun (WGS) entry which is preliminary data.</text>
</comment>
<evidence type="ECO:0000313" key="10">
    <source>
        <dbReference type="EMBL" id="OUN02769.1"/>
    </source>
</evidence>
<dbReference type="InterPro" id="IPR025857">
    <property type="entry name" value="MacB_PCD"/>
</dbReference>
<sequence>MKIAFRNFLTTLRRYKISSLLNVIGLTLAFTAFYVIMTQVWWELGYNRSLHEADRIYLVENEDWYEPGKWSSWLNRPVPERVIASTAGVEVGGCMWGGFGSGTCWTSNEPSFGYNKFSASCGSVSLPFLDVFAFRSVEGDVHDLGKPKSVIVSREAAERMRVGVGSLIWVDTDEPQPDGAMEVVAVFEDFPDNSLLGECEVVKNLGETNLYTTSEWSFNYFVKFRPGADPDEFARQWTNVNQEMQREAAEKRAAAGDAADDDDESGIYGVRLSPVSELYFESDSQAPCRQGSVVTTYTLLGIAVLVIVLAFINFVNFFFALVPVRIRTVNTFKVFGAPASSLRFNFVFEAFGLVLIALLAAWYVSFALQGTEFASYISASLALSQNLEVVGLVAVVAFVMALAASLYPAWYITSFAPALVVKGSFGGTRSGRRLRTLLLGVQFFISIGLIIATSFIRLQHDYMMHYDMGFDKENLLAVRLSERGAVSYDALRQKLLSDPQVKDVTGATSRLVSVGRMGWGREFKGRQVAFQSYVVQPDFLRVMGIPITDGRDFLESDFDKELGTMIFNEAARREFEMQVGDRINGFVSPDEQIVGFCADFNFKPLQYGVSPFCFYLLPKKIQQENYWHLPHVVYVRMTPGADIAAVTAHIRRCIAEVDPRTEPGDIVVRVFDEELGLEYDNERKLTAIVGLFALLAVVIALMGVFGLVLFETQHRRREIAVRRVMGASRGEILAMFNRRYVMLVAVCFVLAVPVSIWAVRHWLAGFAYAVPLYWWVFALALAGVLAVTALTVTVRSWRAVNENPAESVKSE</sequence>
<evidence type="ECO:0000256" key="3">
    <source>
        <dbReference type="ARBA" id="ARBA00022692"/>
    </source>
</evidence>
<feature type="region of interest" description="Disordered" evidence="6">
    <location>
        <begin position="246"/>
        <end position="266"/>
    </location>
</feature>
<feature type="domain" description="MacB-like periplasmic core" evidence="9">
    <location>
        <begin position="468"/>
        <end position="651"/>
    </location>
</feature>
<dbReference type="Pfam" id="PF12704">
    <property type="entry name" value="MacB_PCD"/>
    <property type="match status" value="2"/>
</dbReference>
<dbReference type="Proteomes" id="UP000195772">
    <property type="component" value="Unassembled WGS sequence"/>
</dbReference>
<dbReference type="Pfam" id="PF02687">
    <property type="entry name" value="FtsX"/>
    <property type="match status" value="2"/>
</dbReference>
<evidence type="ECO:0000256" key="4">
    <source>
        <dbReference type="ARBA" id="ARBA00022989"/>
    </source>
</evidence>
<feature type="transmembrane region" description="Helical" evidence="7">
    <location>
        <begin position="740"/>
        <end position="760"/>
    </location>
</feature>
<feature type="transmembrane region" description="Helical" evidence="7">
    <location>
        <begin position="20"/>
        <end position="42"/>
    </location>
</feature>
<proteinExistence type="predicted"/>
<evidence type="ECO:0000313" key="11">
    <source>
        <dbReference type="Proteomes" id="UP000195772"/>
    </source>
</evidence>
<evidence type="ECO:0000256" key="7">
    <source>
        <dbReference type="SAM" id="Phobius"/>
    </source>
</evidence>
<dbReference type="InterPro" id="IPR003838">
    <property type="entry name" value="ABC3_permease_C"/>
</dbReference>
<evidence type="ECO:0000256" key="1">
    <source>
        <dbReference type="ARBA" id="ARBA00004651"/>
    </source>
</evidence>
<evidence type="ECO:0000259" key="8">
    <source>
        <dbReference type="Pfam" id="PF02687"/>
    </source>
</evidence>
<dbReference type="GO" id="GO:0005886">
    <property type="term" value="C:plasma membrane"/>
    <property type="evidence" value="ECO:0007669"/>
    <property type="project" value="UniProtKB-SubCell"/>
</dbReference>
<comment type="subcellular location">
    <subcellularLocation>
        <location evidence="1">Cell membrane</location>
        <topology evidence="1">Multi-pass membrane protein</topology>
    </subcellularLocation>
</comment>
<gene>
    <name evidence="10" type="ORF">B5G41_09525</name>
</gene>
<feature type="transmembrane region" description="Helical" evidence="7">
    <location>
        <begin position="434"/>
        <end position="456"/>
    </location>
</feature>
<evidence type="ECO:0000256" key="2">
    <source>
        <dbReference type="ARBA" id="ARBA00022475"/>
    </source>
</evidence>
<protein>
    <recommendedName>
        <fullName evidence="12">FtsX-like permease family protein</fullName>
    </recommendedName>
</protein>
<organism evidence="10 11">
    <name type="scientific">Alistipes onderdonkii</name>
    <dbReference type="NCBI Taxonomy" id="328813"/>
    <lineage>
        <taxon>Bacteria</taxon>
        <taxon>Pseudomonadati</taxon>
        <taxon>Bacteroidota</taxon>
        <taxon>Bacteroidia</taxon>
        <taxon>Bacteroidales</taxon>
        <taxon>Rikenellaceae</taxon>
        <taxon>Alistipes</taxon>
    </lineage>
</organism>
<accession>A0A1Y3QZE2</accession>
<dbReference type="RefSeq" id="WP_087402612.1">
    <property type="nucleotide sequence ID" value="NZ_AP031440.1"/>
</dbReference>
<name>A0A1Y3QZE2_9BACT</name>
<feature type="transmembrane region" description="Helical" evidence="7">
    <location>
        <begin position="297"/>
        <end position="324"/>
    </location>
</feature>
<feature type="transmembrane region" description="Helical" evidence="7">
    <location>
        <begin position="389"/>
        <end position="413"/>
    </location>
</feature>
<keyword evidence="2" id="KW-1003">Cell membrane</keyword>
<keyword evidence="5 7" id="KW-0472">Membrane</keyword>
<dbReference type="GO" id="GO:0022857">
    <property type="term" value="F:transmembrane transporter activity"/>
    <property type="evidence" value="ECO:0007669"/>
    <property type="project" value="TreeGrafter"/>
</dbReference>
<dbReference type="PANTHER" id="PTHR30572">
    <property type="entry name" value="MEMBRANE COMPONENT OF TRANSPORTER-RELATED"/>
    <property type="match status" value="1"/>
</dbReference>
<dbReference type="EMBL" id="NFHB01000006">
    <property type="protein sequence ID" value="OUN02769.1"/>
    <property type="molecule type" value="Genomic_DNA"/>
</dbReference>
<feature type="domain" description="MacB-like periplasmic core" evidence="9">
    <location>
        <begin position="19"/>
        <end position="239"/>
    </location>
</feature>
<feature type="transmembrane region" description="Helical" evidence="7">
    <location>
        <begin position="687"/>
        <end position="710"/>
    </location>
</feature>
<dbReference type="PANTHER" id="PTHR30572:SF18">
    <property type="entry name" value="ABC-TYPE MACROLIDE FAMILY EXPORT SYSTEM PERMEASE COMPONENT 2"/>
    <property type="match status" value="1"/>
</dbReference>
<feature type="transmembrane region" description="Helical" evidence="7">
    <location>
        <begin position="344"/>
        <end position="369"/>
    </location>
</feature>
<dbReference type="OrthoDB" id="973461at2"/>
<dbReference type="AlphaFoldDB" id="A0A1Y3QZE2"/>
<keyword evidence="4 7" id="KW-1133">Transmembrane helix</keyword>
<evidence type="ECO:0000256" key="5">
    <source>
        <dbReference type="ARBA" id="ARBA00023136"/>
    </source>
</evidence>
<evidence type="ECO:0000256" key="6">
    <source>
        <dbReference type="SAM" id="MobiDB-lite"/>
    </source>
</evidence>
<keyword evidence="3 7" id="KW-0812">Transmembrane</keyword>
<dbReference type="eggNOG" id="COG0577">
    <property type="taxonomic scope" value="Bacteria"/>
</dbReference>
<evidence type="ECO:0008006" key="12">
    <source>
        <dbReference type="Google" id="ProtNLM"/>
    </source>
</evidence>